<reference evidence="6 7" key="1">
    <citation type="submission" date="2019-07" db="EMBL/GenBank/DDBJ databases">
        <title>Genomic Encyclopedia of Type Strains, Phase I: the one thousand microbial genomes (KMG-I) project.</title>
        <authorList>
            <person name="Kyrpides N."/>
        </authorList>
    </citation>
    <scope>NUCLEOTIDE SEQUENCE [LARGE SCALE GENOMIC DNA]</scope>
    <source>
        <strain evidence="6 7">DSM 13558</strain>
    </source>
</reference>
<dbReference type="InterPro" id="IPR008254">
    <property type="entry name" value="Flavodoxin/NO_synth"/>
</dbReference>
<keyword evidence="2" id="KW-0408">Iron</keyword>
<evidence type="ECO:0000313" key="7">
    <source>
        <dbReference type="Proteomes" id="UP000315343"/>
    </source>
</evidence>
<proteinExistence type="predicted"/>
<dbReference type="PROSITE" id="PS50902">
    <property type="entry name" value="FLAVODOXIN_LIKE"/>
    <property type="match status" value="1"/>
</dbReference>
<dbReference type="SUPFAM" id="SSF54862">
    <property type="entry name" value="4Fe-4S ferredoxins"/>
    <property type="match status" value="1"/>
</dbReference>
<feature type="domain" description="4Fe-4S ferredoxin-type" evidence="5">
    <location>
        <begin position="235"/>
        <end position="255"/>
    </location>
</feature>
<keyword evidence="1" id="KW-0479">Metal-binding</keyword>
<evidence type="ECO:0000259" key="4">
    <source>
        <dbReference type="PROSITE" id="PS50902"/>
    </source>
</evidence>
<dbReference type="PROSITE" id="PS00198">
    <property type="entry name" value="4FE4S_FER_1"/>
    <property type="match status" value="1"/>
</dbReference>
<evidence type="ECO:0000259" key="5">
    <source>
        <dbReference type="PROSITE" id="PS51379"/>
    </source>
</evidence>
<dbReference type="InterPro" id="IPR029039">
    <property type="entry name" value="Flavoprotein-like_sf"/>
</dbReference>
<dbReference type="GO" id="GO:0016651">
    <property type="term" value="F:oxidoreductase activity, acting on NAD(P)H"/>
    <property type="evidence" value="ECO:0007669"/>
    <property type="project" value="UniProtKB-ARBA"/>
</dbReference>
<dbReference type="Gene3D" id="3.30.70.20">
    <property type="match status" value="1"/>
</dbReference>
<dbReference type="InterPro" id="IPR017896">
    <property type="entry name" value="4Fe4S_Fe-S-bd"/>
</dbReference>
<organism evidence="6 7">
    <name type="scientific">Sedimentibacter saalensis</name>
    <dbReference type="NCBI Taxonomy" id="130788"/>
    <lineage>
        <taxon>Bacteria</taxon>
        <taxon>Bacillati</taxon>
        <taxon>Bacillota</taxon>
        <taxon>Tissierellia</taxon>
        <taxon>Sedimentibacter</taxon>
    </lineage>
</organism>
<dbReference type="InterPro" id="IPR047964">
    <property type="entry name" value="EFR1-like"/>
</dbReference>
<name>A0A562J5T9_9FIRM</name>
<dbReference type="Proteomes" id="UP000315343">
    <property type="component" value="Unassembled WGS sequence"/>
</dbReference>
<protein>
    <submittedName>
        <fullName evidence="6">NAD-dependent dihydropyrimidine dehydrogenase PreA subunit</fullName>
    </submittedName>
</protein>
<evidence type="ECO:0000256" key="3">
    <source>
        <dbReference type="ARBA" id="ARBA00023014"/>
    </source>
</evidence>
<feature type="domain" description="Flavodoxin-like" evidence="4">
    <location>
        <begin position="10"/>
        <end position="159"/>
    </location>
</feature>
<dbReference type="EMBL" id="VLKH01000009">
    <property type="protein sequence ID" value="TWH78463.1"/>
    <property type="molecule type" value="Genomic_DNA"/>
</dbReference>
<evidence type="ECO:0000313" key="6">
    <source>
        <dbReference type="EMBL" id="TWH78463.1"/>
    </source>
</evidence>
<dbReference type="GO" id="GO:0010181">
    <property type="term" value="F:FMN binding"/>
    <property type="evidence" value="ECO:0007669"/>
    <property type="project" value="InterPro"/>
</dbReference>
<evidence type="ECO:0000256" key="1">
    <source>
        <dbReference type="ARBA" id="ARBA00022723"/>
    </source>
</evidence>
<dbReference type="PROSITE" id="PS51379">
    <property type="entry name" value="4FE4S_FER_2"/>
    <property type="match status" value="2"/>
</dbReference>
<evidence type="ECO:0000256" key="2">
    <source>
        <dbReference type="ARBA" id="ARBA00023004"/>
    </source>
</evidence>
<dbReference type="PANTHER" id="PTHR43122">
    <property type="entry name" value="FERREDOXIN SUBUNIT OF PYRUVATE:FLAVODOXIN OXIDOREDUCTASE-RELATED"/>
    <property type="match status" value="1"/>
</dbReference>
<dbReference type="GO" id="GO:0051536">
    <property type="term" value="F:iron-sulfur cluster binding"/>
    <property type="evidence" value="ECO:0007669"/>
    <property type="project" value="UniProtKB-KW"/>
</dbReference>
<sequence length="280" mass="31633">MEREIINRKISAFYFSATGTTKKITEKLALEISAGAGQNSWEIIDFTLPEARKKQYSFTEDDIVVVGVPVIAGRVPNVLLKFLNTVKGNKATAVAIVMYGNRNYDDALKELWDILDEDGFNVLCGCAFIGEHSFSDTLAMNRPDEEDMNTAADFAAKIIKIINEEPKINAVNEYKVIEKVYRDYYKPKDREGNPVDFRKITPKTGDSCTDCKICAEVCPMGSIDYDNVSTLNGICIKCCACIKKCPVHAKYFDDENFVKHKIELEEENEARKLPEFFLIM</sequence>
<dbReference type="PANTHER" id="PTHR43122:SF1">
    <property type="entry name" value="IRON-SULFUR-BINDING PROTEIN"/>
    <property type="match status" value="1"/>
</dbReference>
<dbReference type="AlphaFoldDB" id="A0A562J5T9"/>
<dbReference type="GO" id="GO:0046872">
    <property type="term" value="F:metal ion binding"/>
    <property type="evidence" value="ECO:0007669"/>
    <property type="project" value="UniProtKB-KW"/>
</dbReference>
<keyword evidence="3" id="KW-0411">Iron-sulfur</keyword>
<dbReference type="Pfam" id="PF12724">
    <property type="entry name" value="Flavodoxin_5"/>
    <property type="match status" value="1"/>
</dbReference>
<dbReference type="Gene3D" id="3.40.50.360">
    <property type="match status" value="1"/>
</dbReference>
<comment type="caution">
    <text evidence="6">The sequence shown here is derived from an EMBL/GenBank/DDBJ whole genome shotgun (WGS) entry which is preliminary data.</text>
</comment>
<dbReference type="InterPro" id="IPR026816">
    <property type="entry name" value="Flavodoxin_dom"/>
</dbReference>
<dbReference type="InterPro" id="IPR017900">
    <property type="entry name" value="4Fe4S_Fe_S_CS"/>
</dbReference>
<accession>A0A562J5T9</accession>
<dbReference type="NCBIfam" id="NF038196">
    <property type="entry name" value="ferrodoxin_EFR1"/>
    <property type="match status" value="1"/>
</dbReference>
<keyword evidence="7" id="KW-1185">Reference proteome</keyword>
<dbReference type="SUPFAM" id="SSF52218">
    <property type="entry name" value="Flavoproteins"/>
    <property type="match status" value="1"/>
</dbReference>
<gene>
    <name evidence="6" type="ORF">LY60_02923</name>
</gene>
<feature type="domain" description="4Fe-4S ferredoxin-type" evidence="5">
    <location>
        <begin position="198"/>
        <end position="228"/>
    </location>
</feature>